<proteinExistence type="predicted"/>
<dbReference type="Proteomes" id="UP000284375">
    <property type="component" value="Unassembled WGS sequence"/>
</dbReference>
<comment type="caution">
    <text evidence="1">The sequence shown here is derived from an EMBL/GenBank/DDBJ whole genome shotgun (WGS) entry which is preliminary data.</text>
</comment>
<name>A0A423V7X9_CYTCH</name>
<dbReference type="AlphaFoldDB" id="A0A423V7X9"/>
<reference evidence="1 2" key="1">
    <citation type="submission" date="2015-09" db="EMBL/GenBank/DDBJ databases">
        <title>Host preference determinants of Valsa canker pathogens revealed by comparative genomics.</title>
        <authorList>
            <person name="Yin Z."/>
            <person name="Huang L."/>
        </authorList>
    </citation>
    <scope>NUCLEOTIDE SEQUENCE [LARGE SCALE GENOMIC DNA]</scope>
    <source>
        <strain evidence="1 2">YSFL</strain>
    </source>
</reference>
<evidence type="ECO:0000313" key="1">
    <source>
        <dbReference type="EMBL" id="ROV86921.1"/>
    </source>
</evidence>
<evidence type="ECO:0000313" key="2">
    <source>
        <dbReference type="Proteomes" id="UP000284375"/>
    </source>
</evidence>
<organism evidence="1 2">
    <name type="scientific">Cytospora chrysosperma</name>
    <name type="common">Cytospora canker fungus</name>
    <name type="synonym">Sphaeria chrysosperma</name>
    <dbReference type="NCBI Taxonomy" id="252740"/>
    <lineage>
        <taxon>Eukaryota</taxon>
        <taxon>Fungi</taxon>
        <taxon>Dikarya</taxon>
        <taxon>Ascomycota</taxon>
        <taxon>Pezizomycotina</taxon>
        <taxon>Sordariomycetes</taxon>
        <taxon>Sordariomycetidae</taxon>
        <taxon>Diaporthales</taxon>
        <taxon>Cytosporaceae</taxon>
        <taxon>Cytospora</taxon>
    </lineage>
</organism>
<gene>
    <name evidence="1" type="ORF">VSDG_10122</name>
</gene>
<dbReference type="EMBL" id="LJZO01000104">
    <property type="protein sequence ID" value="ROV86921.1"/>
    <property type="molecule type" value="Genomic_DNA"/>
</dbReference>
<sequence>MPSKLNDMHLCLEFGPGDESEEGDTALAHILEALIREGISNVGEQDIASAEMARSRWKQPDGSVRRVSVAAAVPETSMDDRTPSATWPDSFFQFDTQFLSTNDYEALNLGPDFTGQRDLSDWNLVEDVDWPMGTPPFPSSPDNSGSIMPLPTLLQLPEMAVV</sequence>
<accession>A0A423V7X9</accession>
<keyword evidence="2" id="KW-1185">Reference proteome</keyword>
<protein>
    <submittedName>
        <fullName evidence="1">Uncharacterized protein</fullName>
    </submittedName>
</protein>